<feature type="signal peptide" evidence="1">
    <location>
        <begin position="1"/>
        <end position="23"/>
    </location>
</feature>
<gene>
    <name evidence="2" type="ORF">GETHED_05430</name>
</gene>
<sequence length="497" mass="55230">MTRRSSRGFGAALGLLAALASPAATLEGRVTDGRRGLAGVRVYPDRQPRVSPAADPPLAVTDGEGRFHLDLEPGDTVLAVEKDGWRRDLVPAAEWRGDIALSPEPRHRQEAVFVVRLDFTDEPSKLPDGALRELIFSRRPGVASAANYLYEVSKGALSLVEGRFLKLRSADHPAPRTDAHKLGMAEWVLERLQGEDLGACDRLDNRTGARRSDGKPDHLWIITPGKPQSLTADEADLKAVSLLVPLPWDRGHRWPLIFMTEQVPLGNIVHEAFHAMGEHRVDDLYLDCGDPLTAGIWDLMDAGQYRGWDRSHPGEGPWVEDTGYSPSHPSAWVRSELWYRGHFRDQVRRLAVKGRAWEGWIAPVSRAPGADPQWVTLPDPRKKGRFFSLEVRRPWGFERGRVGGRFGPGHEGLIVARIDPSLLSPDDPRGPMRVVDAHPGSPEPPKPHFPCRRWELDDAAFNLGPGENPKGRAGPLSWQVLETDASGRMRVRVSLRR</sequence>
<protein>
    <recommendedName>
        <fullName evidence="4">Carboxypeptidase regulatory-like domain-containing protein</fullName>
    </recommendedName>
</protein>
<organism evidence="2 3">
    <name type="scientific">Geothrix edaphica</name>
    <dbReference type="NCBI Taxonomy" id="2927976"/>
    <lineage>
        <taxon>Bacteria</taxon>
        <taxon>Pseudomonadati</taxon>
        <taxon>Acidobacteriota</taxon>
        <taxon>Holophagae</taxon>
        <taxon>Holophagales</taxon>
        <taxon>Holophagaceae</taxon>
        <taxon>Geothrix</taxon>
    </lineage>
</organism>
<dbReference type="RefSeq" id="WP_285606260.1">
    <property type="nucleotide sequence ID" value="NZ_BSDC01000001.1"/>
</dbReference>
<name>A0ABQ5PVR4_9BACT</name>
<feature type="chain" id="PRO_5047126448" description="Carboxypeptidase regulatory-like domain-containing protein" evidence="1">
    <location>
        <begin position="24"/>
        <end position="497"/>
    </location>
</feature>
<comment type="caution">
    <text evidence="2">The sequence shown here is derived from an EMBL/GenBank/DDBJ whole genome shotgun (WGS) entry which is preliminary data.</text>
</comment>
<keyword evidence="1" id="KW-0732">Signal</keyword>
<evidence type="ECO:0000313" key="3">
    <source>
        <dbReference type="Proteomes" id="UP001165044"/>
    </source>
</evidence>
<accession>A0ABQ5PVR4</accession>
<keyword evidence="3" id="KW-1185">Reference proteome</keyword>
<dbReference type="EMBL" id="BSDC01000001">
    <property type="protein sequence ID" value="GLH66179.1"/>
    <property type="molecule type" value="Genomic_DNA"/>
</dbReference>
<reference evidence="2" key="1">
    <citation type="journal article" date="2023" name="Antonie Van Leeuwenhoek">
        <title>Mesoterricola silvestris gen. nov., sp. nov., Mesoterricola sediminis sp. nov., Geothrix oryzae sp. nov., Geothrix edaphica sp. nov., Geothrix rubra sp. nov., and Geothrix limicola sp. nov., six novel members of Acidobacteriota isolated from soils.</title>
        <authorList>
            <person name="Itoh H."/>
            <person name="Sugisawa Y."/>
            <person name="Mise K."/>
            <person name="Xu Z."/>
            <person name="Kuniyasu M."/>
            <person name="Ushijima N."/>
            <person name="Kawano K."/>
            <person name="Kobayashi E."/>
            <person name="Shiratori Y."/>
            <person name="Masuda Y."/>
            <person name="Senoo K."/>
        </authorList>
    </citation>
    <scope>NUCLEOTIDE SEQUENCE</scope>
    <source>
        <strain evidence="2">Red802</strain>
    </source>
</reference>
<evidence type="ECO:0008006" key="4">
    <source>
        <dbReference type="Google" id="ProtNLM"/>
    </source>
</evidence>
<evidence type="ECO:0000256" key="1">
    <source>
        <dbReference type="SAM" id="SignalP"/>
    </source>
</evidence>
<proteinExistence type="predicted"/>
<dbReference type="Proteomes" id="UP001165044">
    <property type="component" value="Unassembled WGS sequence"/>
</dbReference>
<evidence type="ECO:0000313" key="2">
    <source>
        <dbReference type="EMBL" id="GLH66179.1"/>
    </source>
</evidence>